<comment type="caution">
    <text evidence="1">The sequence shown here is derived from an EMBL/GenBank/DDBJ whole genome shotgun (WGS) entry which is preliminary data.</text>
</comment>
<keyword evidence="2" id="KW-1185">Reference proteome</keyword>
<reference evidence="1 2" key="1">
    <citation type="submission" date="2019-01" db="EMBL/GenBank/DDBJ databases">
        <title>Sinorhodobacter populi sp. nov. isolated from the symptomatic bark tissue of Populus euramericana canker.</title>
        <authorList>
            <person name="Xu G."/>
        </authorList>
    </citation>
    <scope>NUCLEOTIDE SEQUENCE [LARGE SCALE GENOMIC DNA]</scope>
    <source>
        <strain evidence="1 2">CCTCC AB2012026</strain>
    </source>
</reference>
<protein>
    <submittedName>
        <fullName evidence="1">Uncharacterized protein</fullName>
    </submittedName>
</protein>
<accession>A0A443LM27</accession>
<evidence type="ECO:0000313" key="1">
    <source>
        <dbReference type="EMBL" id="RWR50203.1"/>
    </source>
</evidence>
<gene>
    <name evidence="1" type="ORF">EOW65_07360</name>
</gene>
<organism evidence="1 2">
    <name type="scientific">Paenirhodobacter ferrireducens</name>
    <dbReference type="NCBI Taxonomy" id="1215032"/>
    <lineage>
        <taxon>Bacteria</taxon>
        <taxon>Pseudomonadati</taxon>
        <taxon>Pseudomonadota</taxon>
        <taxon>Alphaproteobacteria</taxon>
        <taxon>Rhodobacterales</taxon>
        <taxon>Rhodobacter group</taxon>
        <taxon>Paenirhodobacter</taxon>
    </lineage>
</organism>
<name>A0A443LM27_9RHOB</name>
<dbReference type="EMBL" id="SAVB01000007">
    <property type="protein sequence ID" value="RWR50203.1"/>
    <property type="molecule type" value="Genomic_DNA"/>
</dbReference>
<dbReference type="RefSeq" id="WP_128148322.1">
    <property type="nucleotide sequence ID" value="NZ_SAVB01000007.1"/>
</dbReference>
<proteinExistence type="predicted"/>
<dbReference type="OrthoDB" id="7875733at2"/>
<evidence type="ECO:0000313" key="2">
    <source>
        <dbReference type="Proteomes" id="UP000286594"/>
    </source>
</evidence>
<sequence>MLPSAPCAYTVDTLVRMHGFRDCLASAAHDLLETHLALPREVHYVADLQRWMLSQITIALHFEHRHDPAAPPISPANLVRAIGDSGIASRNTAHTFLMEMRRYRFVTPLARADGRQRAVEASEMSEGLIRRYFDIHLRALDRLDDGGRAALSRARPELLHAAQPRFARMLAARRDWHKPPASIAKFVSSDSGSSILHDLIADVPPPAEDAAAPIWVGTVSPKVLSSRYRISRTHAARLFAQAREAGLIGWARPSNRGACWIAPQLVRDYLRWQAIKFACASEAFAEACASTAPAPAEAEAG</sequence>
<dbReference type="Proteomes" id="UP000286594">
    <property type="component" value="Unassembled WGS sequence"/>
</dbReference>
<dbReference type="AlphaFoldDB" id="A0A443LM27"/>